<organism evidence="1 2">
    <name type="scientific">Vespula pensylvanica</name>
    <name type="common">Western yellow jacket</name>
    <name type="synonym">Wasp</name>
    <dbReference type="NCBI Taxonomy" id="30213"/>
    <lineage>
        <taxon>Eukaryota</taxon>
        <taxon>Metazoa</taxon>
        <taxon>Ecdysozoa</taxon>
        <taxon>Arthropoda</taxon>
        <taxon>Hexapoda</taxon>
        <taxon>Insecta</taxon>
        <taxon>Pterygota</taxon>
        <taxon>Neoptera</taxon>
        <taxon>Endopterygota</taxon>
        <taxon>Hymenoptera</taxon>
        <taxon>Apocrita</taxon>
        <taxon>Aculeata</taxon>
        <taxon>Vespoidea</taxon>
        <taxon>Vespidae</taxon>
        <taxon>Vespinae</taxon>
        <taxon>Vespula</taxon>
    </lineage>
</organism>
<proteinExistence type="predicted"/>
<comment type="caution">
    <text evidence="1">The sequence shown here is derived from an EMBL/GenBank/DDBJ whole genome shotgun (WGS) entry which is preliminary data.</text>
</comment>
<evidence type="ECO:0000313" key="1">
    <source>
        <dbReference type="EMBL" id="KAF7438675.1"/>
    </source>
</evidence>
<reference evidence="1" key="1">
    <citation type="journal article" date="2020" name="G3 (Bethesda)">
        <title>High-Quality Assemblies for Three Invasive Social Wasps from the &lt;i&gt;Vespula&lt;/i&gt; Genus.</title>
        <authorList>
            <person name="Harrop T.W.R."/>
            <person name="Guhlin J."/>
            <person name="McLaughlin G.M."/>
            <person name="Permina E."/>
            <person name="Stockwell P."/>
            <person name="Gilligan J."/>
            <person name="Le Lec M.F."/>
            <person name="Gruber M.A.M."/>
            <person name="Quinn O."/>
            <person name="Lovegrove M."/>
            <person name="Duncan E.J."/>
            <person name="Remnant E.J."/>
            <person name="Van Eeckhoven J."/>
            <person name="Graham B."/>
            <person name="Knapp R.A."/>
            <person name="Langford K.W."/>
            <person name="Kronenberg Z."/>
            <person name="Press M.O."/>
            <person name="Eacker S.M."/>
            <person name="Wilson-Rankin E.E."/>
            <person name="Purcell J."/>
            <person name="Lester P.J."/>
            <person name="Dearden P.K."/>
        </authorList>
    </citation>
    <scope>NUCLEOTIDE SEQUENCE</scope>
    <source>
        <strain evidence="1">Volc-1</strain>
    </source>
</reference>
<dbReference type="EMBL" id="JACSDY010000001">
    <property type="protein sequence ID" value="KAF7438675.1"/>
    <property type="molecule type" value="Genomic_DNA"/>
</dbReference>
<dbReference type="AlphaFoldDB" id="A0A834PFQ5"/>
<evidence type="ECO:0000313" key="2">
    <source>
        <dbReference type="Proteomes" id="UP000600918"/>
    </source>
</evidence>
<name>A0A834PFQ5_VESPE</name>
<keyword evidence="2" id="KW-1185">Reference proteome</keyword>
<accession>A0A834PFQ5</accession>
<gene>
    <name evidence="1" type="ORF">H0235_001066</name>
</gene>
<sequence length="200" mass="22672">MKNRITLGLMSLMSIISDHLHPSPAVVPSTHLTCTNRVNCVRDGLRKGEERTALTATTTTATTIAMPRSHLDIFRKTDYFLVTSLGPLIDSSLHGILTNGPLGSTTVLRRKSDPLEFLLEHIDTIKRIRNPNGKDYDRLYRMDIRGEVPRTRVKYQSKVLELRYKISGLQILRLSTLSPGPVCLRNNSVRSKTHWLHRGY</sequence>
<dbReference type="Proteomes" id="UP000600918">
    <property type="component" value="Unassembled WGS sequence"/>
</dbReference>
<protein>
    <submittedName>
        <fullName evidence="1">Uncharacterized protein</fullName>
    </submittedName>
</protein>